<feature type="compositionally biased region" description="Polar residues" evidence="1">
    <location>
        <begin position="40"/>
        <end position="59"/>
    </location>
</feature>
<evidence type="ECO:0008006" key="4">
    <source>
        <dbReference type="Google" id="ProtNLM"/>
    </source>
</evidence>
<protein>
    <recommendedName>
        <fullName evidence="4">Peptidase A2 domain-containing protein</fullName>
    </recommendedName>
</protein>
<dbReference type="EnsemblMetazoa" id="AALFPA23_005961.R7695">
    <property type="protein sequence ID" value="AALFPA23_005961.P7695"/>
    <property type="gene ID" value="AALFPA23_005961"/>
</dbReference>
<dbReference type="Gene3D" id="2.40.70.10">
    <property type="entry name" value="Acid Proteases"/>
    <property type="match status" value="1"/>
</dbReference>
<dbReference type="RefSeq" id="XP_062713806.1">
    <property type="nucleotide sequence ID" value="XM_062857822.1"/>
</dbReference>
<evidence type="ECO:0000313" key="3">
    <source>
        <dbReference type="Proteomes" id="UP000069940"/>
    </source>
</evidence>
<evidence type="ECO:0000256" key="1">
    <source>
        <dbReference type="SAM" id="MobiDB-lite"/>
    </source>
</evidence>
<sequence length="299" mass="33073">MTSHSLAEDCQRLLNLKKDTAMIQKSGNKSSVCAIRNPTKVKTSGQQQQQKPSDVPNTPCWSGGEMHYSKNFNYIQHQCKSCRKVGHKEEYCSCFQSKPKKNRGFQNQSAKAQGIHSVNQVSVTANRKFTTVELNGHAVRIQLDSAADISVISQAVYKQMGSPAGKQPSINVVNASGDDMGLFLELSCSIPLNEVSKQGRCFVSKADDLNLFGAEWIELFGLWDVPFNAVCNQVLMKHHPEAEGLVDLLIAMYSNVFDGSSKLLRQVCTSYTRSSSTNGCFAEKGRNWSPACQNAFKEF</sequence>
<keyword evidence="3" id="KW-1185">Reference proteome</keyword>
<dbReference type="Proteomes" id="UP000069940">
    <property type="component" value="Unassembled WGS sequence"/>
</dbReference>
<proteinExistence type="predicted"/>
<dbReference type="GeneID" id="134290644"/>
<reference evidence="3" key="1">
    <citation type="journal article" date="2015" name="Proc. Natl. Acad. Sci. U.S.A.">
        <title>Genome sequence of the Asian Tiger mosquito, Aedes albopictus, reveals insights into its biology, genetics, and evolution.</title>
        <authorList>
            <person name="Chen X.G."/>
            <person name="Jiang X."/>
            <person name="Gu J."/>
            <person name="Xu M."/>
            <person name="Wu Y."/>
            <person name="Deng Y."/>
            <person name="Zhang C."/>
            <person name="Bonizzoni M."/>
            <person name="Dermauw W."/>
            <person name="Vontas J."/>
            <person name="Armbruster P."/>
            <person name="Huang X."/>
            <person name="Yang Y."/>
            <person name="Zhang H."/>
            <person name="He W."/>
            <person name="Peng H."/>
            <person name="Liu Y."/>
            <person name="Wu K."/>
            <person name="Chen J."/>
            <person name="Lirakis M."/>
            <person name="Topalis P."/>
            <person name="Van Leeuwen T."/>
            <person name="Hall A.B."/>
            <person name="Jiang X."/>
            <person name="Thorpe C."/>
            <person name="Mueller R.L."/>
            <person name="Sun C."/>
            <person name="Waterhouse R.M."/>
            <person name="Yan G."/>
            <person name="Tu Z.J."/>
            <person name="Fang X."/>
            <person name="James A.A."/>
        </authorList>
    </citation>
    <scope>NUCLEOTIDE SEQUENCE [LARGE SCALE GENOMIC DNA]</scope>
    <source>
        <strain evidence="3">Foshan</strain>
    </source>
</reference>
<dbReference type="PANTHER" id="PTHR36943">
    <property type="entry name" value="CCHC-TYPE DOMAIN-CONTAINING PROTEIN"/>
    <property type="match status" value="1"/>
</dbReference>
<name>A0ABM1Y5N1_AEDAL</name>
<dbReference type="InterPro" id="IPR021109">
    <property type="entry name" value="Peptidase_aspartic_dom_sf"/>
</dbReference>
<dbReference type="PANTHER" id="PTHR36943:SF1">
    <property type="entry name" value="CCHC-TYPE DOMAIN-CONTAINING PROTEIN"/>
    <property type="match status" value="1"/>
</dbReference>
<accession>A0ABM1Y5N1</accession>
<evidence type="ECO:0000313" key="2">
    <source>
        <dbReference type="EnsemblMetazoa" id="AALFPA23_005961.P7695"/>
    </source>
</evidence>
<organism evidence="2 3">
    <name type="scientific">Aedes albopictus</name>
    <name type="common">Asian tiger mosquito</name>
    <name type="synonym">Stegomyia albopicta</name>
    <dbReference type="NCBI Taxonomy" id="7160"/>
    <lineage>
        <taxon>Eukaryota</taxon>
        <taxon>Metazoa</taxon>
        <taxon>Ecdysozoa</taxon>
        <taxon>Arthropoda</taxon>
        <taxon>Hexapoda</taxon>
        <taxon>Insecta</taxon>
        <taxon>Pterygota</taxon>
        <taxon>Neoptera</taxon>
        <taxon>Endopterygota</taxon>
        <taxon>Diptera</taxon>
        <taxon>Nematocera</taxon>
        <taxon>Culicoidea</taxon>
        <taxon>Culicidae</taxon>
        <taxon>Culicinae</taxon>
        <taxon>Aedini</taxon>
        <taxon>Aedes</taxon>
        <taxon>Stegomyia</taxon>
    </lineage>
</organism>
<feature type="region of interest" description="Disordered" evidence="1">
    <location>
        <begin position="34"/>
        <end position="59"/>
    </location>
</feature>
<reference evidence="2" key="2">
    <citation type="submission" date="2025-05" db="UniProtKB">
        <authorList>
            <consortium name="EnsemblMetazoa"/>
        </authorList>
    </citation>
    <scope>IDENTIFICATION</scope>
    <source>
        <strain evidence="2">Foshan</strain>
    </source>
</reference>
<dbReference type="SUPFAM" id="SSF50630">
    <property type="entry name" value="Acid proteases"/>
    <property type="match status" value="1"/>
</dbReference>